<comment type="catalytic activity">
    <reaction evidence="12">
        <text>L-threonyl-[protein] + ATP = O-phospho-L-threonyl-[protein] + ADP + H(+)</text>
        <dbReference type="Rhea" id="RHEA:46608"/>
        <dbReference type="Rhea" id="RHEA-COMP:11060"/>
        <dbReference type="Rhea" id="RHEA-COMP:11605"/>
        <dbReference type="ChEBI" id="CHEBI:15378"/>
        <dbReference type="ChEBI" id="CHEBI:30013"/>
        <dbReference type="ChEBI" id="CHEBI:30616"/>
        <dbReference type="ChEBI" id="CHEBI:61977"/>
        <dbReference type="ChEBI" id="CHEBI:456216"/>
        <dbReference type="EC" id="2.7.11.1"/>
    </reaction>
</comment>
<dbReference type="FunFam" id="2.60.120.430:FF:000007">
    <property type="entry name" value="FERONIA receptor-like kinase"/>
    <property type="match status" value="1"/>
</dbReference>
<evidence type="ECO:0000313" key="16">
    <source>
        <dbReference type="Proteomes" id="UP000289340"/>
    </source>
</evidence>
<dbReference type="InterPro" id="IPR011009">
    <property type="entry name" value="Kinase-like_dom_sf"/>
</dbReference>
<dbReference type="Gene3D" id="1.10.510.10">
    <property type="entry name" value="Transferase(Phosphotransferase) domain 1"/>
    <property type="match status" value="1"/>
</dbReference>
<keyword evidence="5" id="KW-0812">Transmembrane</keyword>
<keyword evidence="16" id="KW-1185">Reference proteome</keyword>
<dbReference type="PROSITE" id="PS50011">
    <property type="entry name" value="PROTEIN_KINASE_DOM"/>
    <property type="match status" value="1"/>
</dbReference>
<dbReference type="Gene3D" id="2.60.120.430">
    <property type="entry name" value="Galactose-binding lectin"/>
    <property type="match status" value="1"/>
</dbReference>
<dbReference type="InterPro" id="IPR024788">
    <property type="entry name" value="Malectin-like_Carb-bd_dom"/>
</dbReference>
<dbReference type="PROSITE" id="PS00108">
    <property type="entry name" value="PROTEIN_KINASE_ST"/>
    <property type="match status" value="1"/>
</dbReference>
<dbReference type="InterPro" id="IPR000719">
    <property type="entry name" value="Prot_kinase_dom"/>
</dbReference>
<dbReference type="InterPro" id="IPR001245">
    <property type="entry name" value="Ser-Thr/Tyr_kinase_cat_dom"/>
</dbReference>
<dbReference type="PANTHER" id="PTHR47989">
    <property type="entry name" value="OS01G0750732 PROTEIN"/>
    <property type="match status" value="1"/>
</dbReference>
<dbReference type="Pfam" id="PF07714">
    <property type="entry name" value="PK_Tyr_Ser-Thr"/>
    <property type="match status" value="1"/>
</dbReference>
<dbReference type="GO" id="GO:0005524">
    <property type="term" value="F:ATP binding"/>
    <property type="evidence" value="ECO:0007669"/>
    <property type="project" value="UniProtKB-KW"/>
</dbReference>
<organism evidence="15 16">
    <name type="scientific">Glycine soja</name>
    <name type="common">Wild soybean</name>
    <dbReference type="NCBI Taxonomy" id="3848"/>
    <lineage>
        <taxon>Eukaryota</taxon>
        <taxon>Viridiplantae</taxon>
        <taxon>Streptophyta</taxon>
        <taxon>Embryophyta</taxon>
        <taxon>Tracheophyta</taxon>
        <taxon>Spermatophyta</taxon>
        <taxon>Magnoliopsida</taxon>
        <taxon>eudicotyledons</taxon>
        <taxon>Gunneridae</taxon>
        <taxon>Pentapetalae</taxon>
        <taxon>rosids</taxon>
        <taxon>fabids</taxon>
        <taxon>Fabales</taxon>
        <taxon>Fabaceae</taxon>
        <taxon>Papilionoideae</taxon>
        <taxon>50 kb inversion clade</taxon>
        <taxon>NPAAA clade</taxon>
        <taxon>indigoferoid/millettioid clade</taxon>
        <taxon>Phaseoleae</taxon>
        <taxon>Glycine</taxon>
        <taxon>Glycine subgen. Soja</taxon>
    </lineage>
</organism>
<sequence length="435" mass="48526">MPQNIAPPNVYSTSRSMGNNKDVNMGFNLTWIFQVDPSSMYLTRLHFCDYFYSKVNEIVFKIFINNQTAEAEADVIGWTGGKGVPTYTDYVIYVKDEAGDDQLWLALHPALETKPEFYDSLLNGVEVFKLNDTDLSGPNPRPSEIAAGGAAGFALVAAILVVVQHQKKKKAPGSYNTSSWLPIYRNSHTAGTKASGSGKSVGSANISAMAQGLCRYFSLQEMKQATKNFDESNVIGVRGFGKVYKGVIDNGFKVAIKRSNPQSEQGVNEFQTEIEMLSKLRHKHLVSLIGFCEEGNEMCLVYDYMAHDTMREHLYKGNKPLDTLSWKQTLEICIGAARGLHYLHTGAKYTIIHRDVKTTNILLDENWVAKVSDFGLSKTGPNMNQGHVSTPLKGSFGYLDPEYFRRHQLTEKSDVYSFGVVLFEALYLRKVALDT</sequence>
<gene>
    <name evidence="15" type="ORF">D0Y65_041795</name>
</gene>
<dbReference type="Proteomes" id="UP000289340">
    <property type="component" value="Chromosome 15"/>
</dbReference>
<dbReference type="AlphaFoldDB" id="A0A445GX83"/>
<dbReference type="Gene3D" id="3.30.200.20">
    <property type="entry name" value="Phosphorylase Kinase, domain 1"/>
    <property type="match status" value="1"/>
</dbReference>
<comment type="catalytic activity">
    <reaction evidence="13">
        <text>L-seryl-[protein] + ATP = O-phospho-L-seryl-[protein] + ADP + H(+)</text>
        <dbReference type="Rhea" id="RHEA:17989"/>
        <dbReference type="Rhea" id="RHEA-COMP:9863"/>
        <dbReference type="Rhea" id="RHEA-COMP:11604"/>
        <dbReference type="ChEBI" id="CHEBI:15378"/>
        <dbReference type="ChEBI" id="CHEBI:29999"/>
        <dbReference type="ChEBI" id="CHEBI:30616"/>
        <dbReference type="ChEBI" id="CHEBI:83421"/>
        <dbReference type="ChEBI" id="CHEBI:456216"/>
        <dbReference type="EC" id="2.7.11.1"/>
    </reaction>
</comment>
<proteinExistence type="predicted"/>
<keyword evidence="15" id="KW-0675">Receptor</keyword>
<comment type="caution">
    <text evidence="15">The sequence shown here is derived from an EMBL/GenBank/DDBJ whole genome shotgun (WGS) entry which is preliminary data.</text>
</comment>
<keyword evidence="8 15" id="KW-0418">Kinase</keyword>
<evidence type="ECO:0000256" key="11">
    <source>
        <dbReference type="ARBA" id="ARBA00023136"/>
    </source>
</evidence>
<dbReference type="EMBL" id="QZWG01000015">
    <property type="protein sequence ID" value="RZB65876.1"/>
    <property type="molecule type" value="Genomic_DNA"/>
</dbReference>
<reference evidence="15 16" key="1">
    <citation type="submission" date="2018-09" db="EMBL/GenBank/DDBJ databases">
        <title>A high-quality reference genome of wild soybean provides a powerful tool to mine soybean genomes.</title>
        <authorList>
            <person name="Xie M."/>
            <person name="Chung C.Y.L."/>
            <person name="Li M.-W."/>
            <person name="Wong F.-L."/>
            <person name="Chan T.-F."/>
            <person name="Lam H.-M."/>
        </authorList>
    </citation>
    <scope>NUCLEOTIDE SEQUENCE [LARGE SCALE GENOMIC DNA]</scope>
    <source>
        <strain evidence="16">cv. W05</strain>
        <tissue evidence="15">Hypocotyl of etiolated seedlings</tissue>
    </source>
</reference>
<evidence type="ECO:0000256" key="5">
    <source>
        <dbReference type="ARBA" id="ARBA00022692"/>
    </source>
</evidence>
<keyword evidence="6" id="KW-0732">Signal</keyword>
<keyword evidence="9" id="KW-0067">ATP-binding</keyword>
<feature type="domain" description="Protein kinase" evidence="14">
    <location>
        <begin position="229"/>
        <end position="435"/>
    </location>
</feature>
<evidence type="ECO:0000256" key="2">
    <source>
        <dbReference type="ARBA" id="ARBA00012513"/>
    </source>
</evidence>
<dbReference type="FunFam" id="1.10.510.10:FF:001023">
    <property type="entry name" value="Os07g0541700 protein"/>
    <property type="match status" value="1"/>
</dbReference>
<dbReference type="GO" id="GO:0016020">
    <property type="term" value="C:membrane"/>
    <property type="evidence" value="ECO:0007669"/>
    <property type="project" value="UniProtKB-SubCell"/>
</dbReference>
<evidence type="ECO:0000313" key="15">
    <source>
        <dbReference type="EMBL" id="RZB65876.1"/>
    </source>
</evidence>
<dbReference type="SMART" id="SM00220">
    <property type="entry name" value="S_TKc"/>
    <property type="match status" value="1"/>
</dbReference>
<evidence type="ECO:0000256" key="7">
    <source>
        <dbReference type="ARBA" id="ARBA00022741"/>
    </source>
</evidence>
<comment type="subcellular location">
    <subcellularLocation>
        <location evidence="1">Membrane</location>
        <topology evidence="1">Single-pass membrane protein</topology>
    </subcellularLocation>
</comment>
<evidence type="ECO:0000256" key="12">
    <source>
        <dbReference type="ARBA" id="ARBA00047899"/>
    </source>
</evidence>
<dbReference type="PANTHER" id="PTHR47989:SF62">
    <property type="entry name" value="OS05G0423500 PROTEIN"/>
    <property type="match status" value="1"/>
</dbReference>
<evidence type="ECO:0000256" key="1">
    <source>
        <dbReference type="ARBA" id="ARBA00004167"/>
    </source>
</evidence>
<keyword evidence="11" id="KW-0472">Membrane</keyword>
<evidence type="ECO:0000256" key="4">
    <source>
        <dbReference type="ARBA" id="ARBA00022679"/>
    </source>
</evidence>
<dbReference type="Pfam" id="PF12819">
    <property type="entry name" value="Malectin_like"/>
    <property type="match status" value="1"/>
</dbReference>
<keyword evidence="10" id="KW-1133">Transmembrane helix</keyword>
<keyword evidence="3" id="KW-0723">Serine/threonine-protein kinase</keyword>
<evidence type="ECO:0000256" key="6">
    <source>
        <dbReference type="ARBA" id="ARBA00022729"/>
    </source>
</evidence>
<dbReference type="GO" id="GO:0004674">
    <property type="term" value="F:protein serine/threonine kinase activity"/>
    <property type="evidence" value="ECO:0007669"/>
    <property type="project" value="UniProtKB-KW"/>
</dbReference>
<keyword evidence="4" id="KW-0808">Transferase</keyword>
<evidence type="ECO:0000256" key="13">
    <source>
        <dbReference type="ARBA" id="ARBA00048679"/>
    </source>
</evidence>
<name>A0A445GX83_GLYSO</name>
<protein>
    <recommendedName>
        <fullName evidence="2">non-specific serine/threonine protein kinase</fullName>
        <ecNumber evidence="2">2.7.11.1</ecNumber>
    </recommendedName>
</protein>
<evidence type="ECO:0000256" key="10">
    <source>
        <dbReference type="ARBA" id="ARBA00022989"/>
    </source>
</evidence>
<dbReference type="SUPFAM" id="SSF56112">
    <property type="entry name" value="Protein kinase-like (PK-like)"/>
    <property type="match status" value="1"/>
</dbReference>
<evidence type="ECO:0000256" key="3">
    <source>
        <dbReference type="ARBA" id="ARBA00022527"/>
    </source>
</evidence>
<dbReference type="FunFam" id="3.30.200.20:FF:000039">
    <property type="entry name" value="receptor-like protein kinase FERONIA"/>
    <property type="match status" value="1"/>
</dbReference>
<dbReference type="InterPro" id="IPR008271">
    <property type="entry name" value="Ser/Thr_kinase_AS"/>
</dbReference>
<evidence type="ECO:0000256" key="8">
    <source>
        <dbReference type="ARBA" id="ARBA00022777"/>
    </source>
</evidence>
<keyword evidence="7" id="KW-0547">Nucleotide-binding</keyword>
<evidence type="ECO:0000259" key="14">
    <source>
        <dbReference type="PROSITE" id="PS50011"/>
    </source>
</evidence>
<accession>A0A445GX83</accession>
<dbReference type="EC" id="2.7.11.1" evidence="2"/>
<evidence type="ECO:0000256" key="9">
    <source>
        <dbReference type="ARBA" id="ARBA00022840"/>
    </source>
</evidence>